<dbReference type="CDD" id="cd00586">
    <property type="entry name" value="4HBT"/>
    <property type="match status" value="1"/>
</dbReference>
<keyword evidence="2" id="KW-1185">Reference proteome</keyword>
<organism evidence="1 2">
    <name type="scientific">Geobacter argillaceus</name>
    <dbReference type="NCBI Taxonomy" id="345631"/>
    <lineage>
        <taxon>Bacteria</taxon>
        <taxon>Pseudomonadati</taxon>
        <taxon>Thermodesulfobacteriota</taxon>
        <taxon>Desulfuromonadia</taxon>
        <taxon>Geobacterales</taxon>
        <taxon>Geobacteraceae</taxon>
        <taxon>Geobacter</taxon>
    </lineage>
</organism>
<dbReference type="PANTHER" id="PTHR31793">
    <property type="entry name" value="4-HYDROXYBENZOYL-COA THIOESTERASE FAMILY MEMBER"/>
    <property type="match status" value="1"/>
</dbReference>
<dbReference type="InterPro" id="IPR029069">
    <property type="entry name" value="HotDog_dom_sf"/>
</dbReference>
<dbReference type="GO" id="GO:0047617">
    <property type="term" value="F:fatty acyl-CoA hydrolase activity"/>
    <property type="evidence" value="ECO:0007669"/>
    <property type="project" value="TreeGrafter"/>
</dbReference>
<dbReference type="AlphaFoldDB" id="A0A562VQ53"/>
<comment type="caution">
    <text evidence="1">The sequence shown here is derived from an EMBL/GenBank/DDBJ whole genome shotgun (WGS) entry which is preliminary data.</text>
</comment>
<dbReference type="RefSeq" id="WP_145020111.1">
    <property type="nucleotide sequence ID" value="NZ_VLLN01000006.1"/>
</dbReference>
<evidence type="ECO:0000313" key="1">
    <source>
        <dbReference type="EMBL" id="TWJ19857.1"/>
    </source>
</evidence>
<accession>A0A562VQ53</accession>
<evidence type="ECO:0000313" key="2">
    <source>
        <dbReference type="Proteomes" id="UP000319449"/>
    </source>
</evidence>
<dbReference type="Proteomes" id="UP000319449">
    <property type="component" value="Unassembled WGS sequence"/>
</dbReference>
<dbReference type="SUPFAM" id="SSF54637">
    <property type="entry name" value="Thioesterase/thiol ester dehydrase-isomerase"/>
    <property type="match status" value="1"/>
</dbReference>
<dbReference type="PANTHER" id="PTHR31793:SF24">
    <property type="entry name" value="LONG-CHAIN ACYL-COA THIOESTERASE FADM"/>
    <property type="match status" value="1"/>
</dbReference>
<dbReference type="InterPro" id="IPR050563">
    <property type="entry name" value="4-hydroxybenzoyl-CoA_TE"/>
</dbReference>
<dbReference type="Gene3D" id="3.10.129.10">
    <property type="entry name" value="Hotdog Thioesterase"/>
    <property type="match status" value="1"/>
</dbReference>
<dbReference type="Pfam" id="PF13279">
    <property type="entry name" value="4HBT_2"/>
    <property type="match status" value="1"/>
</dbReference>
<gene>
    <name evidence="1" type="ORF">JN12_01347</name>
</gene>
<keyword evidence="1" id="KW-0378">Hydrolase</keyword>
<sequence>MAKRYDIPIEMRFSDLDLYGHVNGVVYFDYLEAARVRLLSEQFRELTDSGIQLLVARAECDYKVPILYGDTVVVSVTIARIGGSSFDLEYCIHDRAGKTFATAKTVMVCYDSVSKTTTTVPDTIKAMAE</sequence>
<dbReference type="EMBL" id="VLLN01000006">
    <property type="protein sequence ID" value="TWJ19857.1"/>
    <property type="molecule type" value="Genomic_DNA"/>
</dbReference>
<proteinExistence type="predicted"/>
<name>A0A562VQ53_9BACT</name>
<dbReference type="OrthoDB" id="9799036at2"/>
<reference evidence="1 2" key="1">
    <citation type="submission" date="2019-07" db="EMBL/GenBank/DDBJ databases">
        <title>Genomic Encyclopedia of Archaeal and Bacterial Type Strains, Phase II (KMG-II): from individual species to whole genera.</title>
        <authorList>
            <person name="Goeker M."/>
        </authorList>
    </citation>
    <scope>NUCLEOTIDE SEQUENCE [LARGE SCALE GENOMIC DNA]</scope>
    <source>
        <strain evidence="1 2">ATCC BAA-1139</strain>
    </source>
</reference>
<protein>
    <submittedName>
        <fullName evidence="1">Acyl-CoA thioester hydrolase</fullName>
    </submittedName>
</protein>